<feature type="non-terminal residue" evidence="8">
    <location>
        <position position="99"/>
    </location>
</feature>
<dbReference type="GO" id="GO:0003964">
    <property type="term" value="F:RNA-directed DNA polymerase activity"/>
    <property type="evidence" value="ECO:0007669"/>
    <property type="project" value="UniProtKB-KW"/>
</dbReference>
<dbReference type="InterPro" id="IPR043502">
    <property type="entry name" value="DNA/RNA_pol_sf"/>
</dbReference>
<evidence type="ECO:0000256" key="5">
    <source>
        <dbReference type="ARBA" id="ARBA00022801"/>
    </source>
</evidence>
<gene>
    <name evidence="8" type="primary">Ervk19_1</name>
    <name evidence="8" type="ORF">ONYCOR_R15873</name>
</gene>
<sequence>LQKLLGAVSSLRPFLGLTTEELHPLFECLKGSPDRTSNRSLTAEAKQALQVCSKAVESRQGRKRNPELQIHLAVVPSRFQPFADLFQWDQTEQDPLRVL</sequence>
<reference evidence="8 9" key="1">
    <citation type="submission" date="2019-09" db="EMBL/GenBank/DDBJ databases">
        <title>Bird 10,000 Genomes (B10K) Project - Family phase.</title>
        <authorList>
            <person name="Zhang G."/>
        </authorList>
    </citation>
    <scope>NUCLEOTIDE SEQUENCE [LARGE SCALE GENOMIC DNA]</scope>
    <source>
        <strain evidence="8">B10K-DU-028-75</strain>
        <tissue evidence="8">Mixed tissue sample</tissue>
    </source>
</reference>
<evidence type="ECO:0000256" key="2">
    <source>
        <dbReference type="ARBA" id="ARBA00022695"/>
    </source>
</evidence>
<dbReference type="GO" id="GO:0016787">
    <property type="term" value="F:hydrolase activity"/>
    <property type="evidence" value="ECO:0007669"/>
    <property type="project" value="UniProtKB-KW"/>
</dbReference>
<accession>A0A7K6A8Q3</accession>
<dbReference type="InterPro" id="IPR010661">
    <property type="entry name" value="RVT_thumb"/>
</dbReference>
<keyword evidence="6" id="KW-0695">RNA-directed DNA polymerase</keyword>
<keyword evidence="4" id="KW-0255">Endonuclease</keyword>
<dbReference type="EMBL" id="VZRK01000414">
    <property type="protein sequence ID" value="NWU85839.1"/>
    <property type="molecule type" value="Genomic_DNA"/>
</dbReference>
<dbReference type="GO" id="GO:0004519">
    <property type="term" value="F:endonuclease activity"/>
    <property type="evidence" value="ECO:0007669"/>
    <property type="project" value="UniProtKB-KW"/>
</dbReference>
<dbReference type="Pfam" id="PF06817">
    <property type="entry name" value="RVT_thumb"/>
    <property type="match status" value="1"/>
</dbReference>
<evidence type="ECO:0000313" key="8">
    <source>
        <dbReference type="EMBL" id="NWU85839.1"/>
    </source>
</evidence>
<dbReference type="InterPro" id="IPR043128">
    <property type="entry name" value="Rev_trsase/Diguanyl_cyclase"/>
</dbReference>
<dbReference type="SUPFAM" id="SSF56672">
    <property type="entry name" value="DNA/RNA polymerases"/>
    <property type="match status" value="1"/>
</dbReference>
<dbReference type="GO" id="GO:0035613">
    <property type="term" value="F:RNA stem-loop binding"/>
    <property type="evidence" value="ECO:0007669"/>
    <property type="project" value="TreeGrafter"/>
</dbReference>
<evidence type="ECO:0000256" key="3">
    <source>
        <dbReference type="ARBA" id="ARBA00022722"/>
    </source>
</evidence>
<dbReference type="PANTHER" id="PTHR41694:SF3">
    <property type="entry name" value="RNA-DIRECTED DNA POLYMERASE-RELATED"/>
    <property type="match status" value="1"/>
</dbReference>
<evidence type="ECO:0000256" key="6">
    <source>
        <dbReference type="ARBA" id="ARBA00022918"/>
    </source>
</evidence>
<keyword evidence="3" id="KW-0540">Nuclease</keyword>
<keyword evidence="9" id="KW-1185">Reference proteome</keyword>
<keyword evidence="1" id="KW-0808">Transferase</keyword>
<comment type="caution">
    <text evidence="8">The sequence shown here is derived from an EMBL/GenBank/DDBJ whole genome shotgun (WGS) entry which is preliminary data.</text>
</comment>
<proteinExistence type="predicted"/>
<evidence type="ECO:0000256" key="1">
    <source>
        <dbReference type="ARBA" id="ARBA00022679"/>
    </source>
</evidence>
<evidence type="ECO:0000259" key="7">
    <source>
        <dbReference type="Pfam" id="PF06817"/>
    </source>
</evidence>
<evidence type="ECO:0000313" key="9">
    <source>
        <dbReference type="Proteomes" id="UP000550309"/>
    </source>
</evidence>
<protein>
    <submittedName>
        <fullName evidence="8">POK19 protein</fullName>
    </submittedName>
</protein>
<feature type="domain" description="Reverse transcriptase thumb" evidence="7">
    <location>
        <begin position="1"/>
        <end position="50"/>
    </location>
</feature>
<organism evidence="8 9">
    <name type="scientific">Onychorhynchus coronatus</name>
    <name type="common">Royal flycatcher</name>
    <dbReference type="NCBI Taxonomy" id="360224"/>
    <lineage>
        <taxon>Eukaryota</taxon>
        <taxon>Metazoa</taxon>
        <taxon>Chordata</taxon>
        <taxon>Craniata</taxon>
        <taxon>Vertebrata</taxon>
        <taxon>Euteleostomi</taxon>
        <taxon>Archelosauria</taxon>
        <taxon>Archosauria</taxon>
        <taxon>Dinosauria</taxon>
        <taxon>Saurischia</taxon>
        <taxon>Theropoda</taxon>
        <taxon>Coelurosauria</taxon>
        <taxon>Aves</taxon>
        <taxon>Neognathae</taxon>
        <taxon>Neoaves</taxon>
        <taxon>Telluraves</taxon>
        <taxon>Australaves</taxon>
        <taxon>Passeriformes</taxon>
        <taxon>Tyrannidae</taxon>
        <taxon>Onychorhynchus</taxon>
    </lineage>
</organism>
<keyword evidence="2" id="KW-0548">Nucleotidyltransferase</keyword>
<dbReference type="AlphaFoldDB" id="A0A7K6A8Q3"/>
<dbReference type="Gene3D" id="3.30.70.270">
    <property type="match status" value="1"/>
</dbReference>
<dbReference type="OrthoDB" id="9395730at2759"/>
<name>A0A7K6A8Q3_ONYCO</name>
<evidence type="ECO:0000256" key="4">
    <source>
        <dbReference type="ARBA" id="ARBA00022759"/>
    </source>
</evidence>
<feature type="non-terminal residue" evidence="8">
    <location>
        <position position="1"/>
    </location>
</feature>
<dbReference type="Proteomes" id="UP000550309">
    <property type="component" value="Unassembled WGS sequence"/>
</dbReference>
<keyword evidence="5" id="KW-0378">Hydrolase</keyword>
<dbReference type="PANTHER" id="PTHR41694">
    <property type="entry name" value="ENDOGENOUS RETROVIRUS GROUP K MEMBER POL PROTEIN"/>
    <property type="match status" value="1"/>
</dbReference>